<reference evidence="2" key="1">
    <citation type="journal article" date="2019" name="Int. J. Syst. Evol. Microbiol.">
        <title>The Global Catalogue of Microorganisms (GCM) 10K type strain sequencing project: providing services to taxonomists for standard genome sequencing and annotation.</title>
        <authorList>
            <consortium name="The Broad Institute Genomics Platform"/>
            <consortium name="The Broad Institute Genome Sequencing Center for Infectious Disease"/>
            <person name="Wu L."/>
            <person name="Ma J."/>
        </authorList>
    </citation>
    <scope>NUCLEOTIDE SEQUENCE [LARGE SCALE GENOMIC DNA]</scope>
    <source>
        <strain evidence="2">JCM 17214</strain>
    </source>
</reference>
<evidence type="ECO:0008006" key="3">
    <source>
        <dbReference type="Google" id="ProtNLM"/>
    </source>
</evidence>
<gene>
    <name evidence="1" type="ORF">GCM10022406_05690</name>
</gene>
<dbReference type="RefSeq" id="WP_345109792.1">
    <property type="nucleotide sequence ID" value="NZ_BAABDH010000012.1"/>
</dbReference>
<comment type="caution">
    <text evidence="1">The sequence shown here is derived from an EMBL/GenBank/DDBJ whole genome shotgun (WGS) entry which is preliminary data.</text>
</comment>
<protein>
    <recommendedName>
        <fullName evidence="3">Lipoprotein</fullName>
    </recommendedName>
</protein>
<name>A0ABP7MIS4_9BACT</name>
<keyword evidence="2" id="KW-1185">Reference proteome</keyword>
<evidence type="ECO:0000313" key="2">
    <source>
        <dbReference type="Proteomes" id="UP001499909"/>
    </source>
</evidence>
<dbReference type="EMBL" id="BAABDH010000012">
    <property type="protein sequence ID" value="GAA3922444.1"/>
    <property type="molecule type" value="Genomic_DNA"/>
</dbReference>
<dbReference type="Proteomes" id="UP001499909">
    <property type="component" value="Unassembled WGS sequence"/>
</dbReference>
<proteinExistence type="predicted"/>
<accession>A0ABP7MIS4</accession>
<organism evidence="1 2">
    <name type="scientific">Hymenobacter algoricola</name>
    <dbReference type="NCBI Taxonomy" id="486267"/>
    <lineage>
        <taxon>Bacteria</taxon>
        <taxon>Pseudomonadati</taxon>
        <taxon>Bacteroidota</taxon>
        <taxon>Cytophagia</taxon>
        <taxon>Cytophagales</taxon>
        <taxon>Hymenobacteraceae</taxon>
        <taxon>Hymenobacter</taxon>
    </lineage>
</organism>
<sequence length="177" mass="19430">MKSKFFLYAALLLLTQCSKCKQDDPTPKDPAPTLPAETRTGARTLGFRLNGEVWLPAGGTFGSGNLSAELNQGTLLINTRRSVFEVSQYINLRLTDVYNNTHFVLDSPTTVATGNYIRFADHNSSCEYESNSGPAGTVDITRLDPVARIVSGRFAFSLRKPGCPNIEATDGRFDIKY</sequence>
<evidence type="ECO:0000313" key="1">
    <source>
        <dbReference type="EMBL" id="GAA3922444.1"/>
    </source>
</evidence>